<keyword evidence="1" id="KW-1133">Transmembrane helix</keyword>
<feature type="transmembrane region" description="Helical" evidence="1">
    <location>
        <begin position="146"/>
        <end position="165"/>
    </location>
</feature>
<feature type="transmembrane region" description="Helical" evidence="1">
    <location>
        <begin position="77"/>
        <end position="110"/>
    </location>
</feature>
<name>A0AAF0GPJ8_LATSK</name>
<dbReference type="Pfam" id="PF22564">
    <property type="entry name" value="HAAS"/>
    <property type="match status" value="1"/>
</dbReference>
<dbReference type="AlphaFoldDB" id="A0AAF0GPJ8"/>
<reference evidence="2" key="1">
    <citation type="submission" date="2023-04" db="EMBL/GenBank/DDBJ databases">
        <title>Novel strain of Lactilactobacillus sakei and use thereof.</title>
        <authorList>
            <person name="Kim S.Y."/>
        </authorList>
    </citation>
    <scope>NUCLEOTIDE SEQUENCE</scope>
    <source>
        <strain evidence="2">HUP1</strain>
    </source>
</reference>
<dbReference type="RefSeq" id="WP_025015890.1">
    <property type="nucleotide sequence ID" value="NZ_BJLN01000006.1"/>
</dbReference>
<keyword evidence="1" id="KW-0472">Membrane</keyword>
<feature type="transmembrane region" description="Helical" evidence="1">
    <location>
        <begin position="116"/>
        <end position="139"/>
    </location>
</feature>
<accession>A0AAF0GPJ8</accession>
<organism evidence="2 3">
    <name type="scientific">Latilactobacillus sakei</name>
    <name type="common">Lactobacillus sakei</name>
    <dbReference type="NCBI Taxonomy" id="1599"/>
    <lineage>
        <taxon>Bacteria</taxon>
        <taxon>Bacillati</taxon>
        <taxon>Bacillota</taxon>
        <taxon>Bacilli</taxon>
        <taxon>Lactobacillales</taxon>
        <taxon>Lactobacillaceae</taxon>
        <taxon>Latilactobacillus</taxon>
    </lineage>
</organism>
<evidence type="ECO:0000313" key="2">
    <source>
        <dbReference type="EMBL" id="WGI19814.1"/>
    </source>
</evidence>
<evidence type="ECO:0000256" key="1">
    <source>
        <dbReference type="SAM" id="Phobius"/>
    </source>
</evidence>
<dbReference type="EMBL" id="CP122959">
    <property type="protein sequence ID" value="WGI19814.1"/>
    <property type="molecule type" value="Genomic_DNA"/>
</dbReference>
<keyword evidence="1" id="KW-0812">Transmembrane</keyword>
<gene>
    <name evidence="2" type="ORF">QBD03_03650</name>
</gene>
<sequence length="199" mass="21336">MTKNDFIKDLAAALTSYGVSDAANTIDYYDELIDDRIEGGETEAAVIASLETPHQIASQLADQFQPTQVQHKRMSPVLLVTLVVLLVLGSPLWGSLLLTAIVLLAVGYLLLWIGPFIGGTLAVASIIGGAVSLVFSCFVTLNEGAVVGMMQLGISFAMVGVGILIGGLTWYFSKYIVQFSIGLTRWLIRKSKRQSKAVA</sequence>
<evidence type="ECO:0000313" key="3">
    <source>
        <dbReference type="Proteomes" id="UP001179858"/>
    </source>
</evidence>
<dbReference type="Proteomes" id="UP001179858">
    <property type="component" value="Chromosome"/>
</dbReference>
<proteinExistence type="predicted"/>
<protein>
    <submittedName>
        <fullName evidence="2">DUF1700 domain-containing protein</fullName>
    </submittedName>
</protein>
<dbReference type="GeneID" id="57133496"/>